<dbReference type="GO" id="GO:0005506">
    <property type="term" value="F:iron ion binding"/>
    <property type="evidence" value="ECO:0007669"/>
    <property type="project" value="InterPro"/>
</dbReference>
<name>A0A7C7D8M0_9FIRM</name>
<dbReference type="EMBL" id="DUTF01000139">
    <property type="protein sequence ID" value="HHY26297.1"/>
    <property type="molecule type" value="Genomic_DNA"/>
</dbReference>
<keyword evidence="2" id="KW-0238">DNA-binding</keyword>
<proteinExistence type="predicted"/>
<dbReference type="GO" id="GO:0016705">
    <property type="term" value="F:oxidoreductase activity, acting on paired donors, with incorporation or reduction of molecular oxygen"/>
    <property type="evidence" value="ECO:0007669"/>
    <property type="project" value="InterPro"/>
</dbReference>
<evidence type="ECO:0000313" key="5">
    <source>
        <dbReference type="EMBL" id="HHY26297.1"/>
    </source>
</evidence>
<dbReference type="InterPro" id="IPR008920">
    <property type="entry name" value="TF_FadR/GntR_C"/>
</dbReference>
<dbReference type="SUPFAM" id="SSF48008">
    <property type="entry name" value="GntR ligand-binding domain-like"/>
    <property type="match status" value="1"/>
</dbReference>
<dbReference type="Pfam" id="PF07729">
    <property type="entry name" value="FCD"/>
    <property type="match status" value="1"/>
</dbReference>
<dbReference type="GO" id="GO:0004497">
    <property type="term" value="F:monooxygenase activity"/>
    <property type="evidence" value="ECO:0007669"/>
    <property type="project" value="InterPro"/>
</dbReference>
<dbReference type="Proteomes" id="UP000553059">
    <property type="component" value="Unassembled WGS sequence"/>
</dbReference>
<evidence type="ECO:0000256" key="3">
    <source>
        <dbReference type="ARBA" id="ARBA00023163"/>
    </source>
</evidence>
<dbReference type="GO" id="GO:0020037">
    <property type="term" value="F:heme binding"/>
    <property type="evidence" value="ECO:0007669"/>
    <property type="project" value="InterPro"/>
</dbReference>
<dbReference type="AlphaFoldDB" id="A0A7C7D8M0"/>
<accession>A0A7C7D8M0</accession>
<evidence type="ECO:0000256" key="1">
    <source>
        <dbReference type="ARBA" id="ARBA00023015"/>
    </source>
</evidence>
<sequence>ITEKCLQSLGDCFPVFAIEKLSFEELKEARDVIQIMGSQLAAQRRTEEDLARIYSAISSAQDMHTCDFSGKLVNFQVELVKASYNKFLLANITSIARTLRMVFLKLNLTDDIKKEYIDNMENIYESLTRQDHLKVATDMRMCLNYCNGVIHEVLR</sequence>
<evidence type="ECO:0000313" key="6">
    <source>
        <dbReference type="Proteomes" id="UP000553059"/>
    </source>
</evidence>
<feature type="non-terminal residue" evidence="5">
    <location>
        <position position="1"/>
    </location>
</feature>
<evidence type="ECO:0000256" key="2">
    <source>
        <dbReference type="ARBA" id="ARBA00023125"/>
    </source>
</evidence>
<organism evidence="5 6">
    <name type="scientific">Desulfitobacterium dehalogenans</name>
    <dbReference type="NCBI Taxonomy" id="36854"/>
    <lineage>
        <taxon>Bacteria</taxon>
        <taxon>Bacillati</taxon>
        <taxon>Bacillota</taxon>
        <taxon>Clostridia</taxon>
        <taxon>Eubacteriales</taxon>
        <taxon>Desulfitobacteriaceae</taxon>
        <taxon>Desulfitobacterium</taxon>
    </lineage>
</organism>
<keyword evidence="3" id="KW-0804">Transcription</keyword>
<dbReference type="GO" id="GO:0003677">
    <property type="term" value="F:DNA binding"/>
    <property type="evidence" value="ECO:0007669"/>
    <property type="project" value="UniProtKB-KW"/>
</dbReference>
<dbReference type="InterPro" id="IPR011711">
    <property type="entry name" value="GntR_C"/>
</dbReference>
<reference evidence="5 6" key="1">
    <citation type="journal article" date="2020" name="Biotechnol. Biofuels">
        <title>New insights from the biogas microbiome by comprehensive genome-resolved metagenomics of nearly 1600 species originating from multiple anaerobic digesters.</title>
        <authorList>
            <person name="Campanaro S."/>
            <person name="Treu L."/>
            <person name="Rodriguez-R L.M."/>
            <person name="Kovalovszki A."/>
            <person name="Ziels R.M."/>
            <person name="Maus I."/>
            <person name="Zhu X."/>
            <person name="Kougias P.G."/>
            <person name="Basile A."/>
            <person name="Luo G."/>
            <person name="Schluter A."/>
            <person name="Konstantinidis K.T."/>
            <person name="Angelidaki I."/>
        </authorList>
    </citation>
    <scope>NUCLEOTIDE SEQUENCE [LARGE SCALE GENOMIC DNA]</scope>
    <source>
        <strain evidence="5">AS05jafATM_4</strain>
    </source>
</reference>
<keyword evidence="1" id="KW-0805">Transcription regulation</keyword>
<feature type="domain" description="GntR C-terminal" evidence="4">
    <location>
        <begin position="26"/>
        <end position="143"/>
    </location>
</feature>
<comment type="caution">
    <text evidence="5">The sequence shown here is derived from an EMBL/GenBank/DDBJ whole genome shotgun (WGS) entry which is preliminary data.</text>
</comment>
<protein>
    <submittedName>
        <fullName evidence="5">Cytochrome P450</fullName>
    </submittedName>
</protein>
<gene>
    <name evidence="5" type="ORF">GX523_06020</name>
</gene>
<evidence type="ECO:0000259" key="4">
    <source>
        <dbReference type="Pfam" id="PF07729"/>
    </source>
</evidence>
<dbReference type="Gene3D" id="1.20.120.530">
    <property type="entry name" value="GntR ligand-binding domain-like"/>
    <property type="match status" value="1"/>
</dbReference>